<dbReference type="AlphaFoldDB" id="A0A396RYZ4"/>
<dbReference type="EMBL" id="QWLV01000001">
    <property type="protein sequence ID" value="RHW18961.1"/>
    <property type="molecule type" value="Genomic_DNA"/>
</dbReference>
<dbReference type="Proteomes" id="UP000266693">
    <property type="component" value="Unassembled WGS sequence"/>
</dbReference>
<keyword evidence="2" id="KW-1185">Reference proteome</keyword>
<comment type="caution">
    <text evidence="1">The sequence shown here is derived from an EMBL/GenBank/DDBJ whole genome shotgun (WGS) entry which is preliminary data.</text>
</comment>
<proteinExistence type="predicted"/>
<protein>
    <submittedName>
        <fullName evidence="1">Uncharacterized protein</fullName>
    </submittedName>
</protein>
<organism evidence="1 2">
    <name type="scientific">Sphingomonas gilva</name>
    <dbReference type="NCBI Taxonomy" id="2305907"/>
    <lineage>
        <taxon>Bacteria</taxon>
        <taxon>Pseudomonadati</taxon>
        <taxon>Pseudomonadota</taxon>
        <taxon>Alphaproteobacteria</taxon>
        <taxon>Sphingomonadales</taxon>
        <taxon>Sphingomonadaceae</taxon>
        <taxon>Sphingomonas</taxon>
    </lineage>
</organism>
<accession>A0A396RYZ4</accession>
<dbReference type="RefSeq" id="WP_118862469.1">
    <property type="nucleotide sequence ID" value="NZ_QWLV01000001.1"/>
</dbReference>
<gene>
    <name evidence="1" type="ORF">D1610_02155</name>
</gene>
<evidence type="ECO:0000313" key="2">
    <source>
        <dbReference type="Proteomes" id="UP000266693"/>
    </source>
</evidence>
<evidence type="ECO:0000313" key="1">
    <source>
        <dbReference type="EMBL" id="RHW18961.1"/>
    </source>
</evidence>
<sequence>MPPAESLEALIGDLRSIGEPDRRAILRRLTMGERARIEHLLRLSPPTGGMNLYSDALVERIAAASSDSEPSNMTAATRETLLGVMAGRSEGAWEPAVRRGGSLLDVIGGAVRKRLSA</sequence>
<name>A0A396RYZ4_9SPHN</name>
<reference evidence="1 2" key="1">
    <citation type="submission" date="2018-08" db="EMBL/GenBank/DDBJ databases">
        <title>The multiple taxonomic identification of Sphingomonas gilva.</title>
        <authorList>
            <person name="Zhu D."/>
            <person name="Zheng S."/>
        </authorList>
    </citation>
    <scope>NUCLEOTIDE SEQUENCE [LARGE SCALE GENOMIC DNA]</scope>
    <source>
        <strain evidence="1 2">ZDH117</strain>
    </source>
</reference>